<keyword evidence="1" id="KW-0238">DNA-binding</keyword>
<evidence type="ECO:0000313" key="3">
    <source>
        <dbReference type="Proteomes" id="UP001500191"/>
    </source>
</evidence>
<dbReference type="InterPro" id="IPR036388">
    <property type="entry name" value="WH-like_DNA-bd_sf"/>
</dbReference>
<dbReference type="PROSITE" id="PS51197">
    <property type="entry name" value="HTH_RRF2_2"/>
    <property type="match status" value="1"/>
</dbReference>
<sequence length="145" mass="16140">MWLSTRAQYGLRALIDIGRHHGQFVSLRDVSRRQGISHHYLEQLVGPLRRAGFIRSVRGAHGGYRLARPPHEITAYEVVIVMEGSLAPVACVEPDHACQAAGVCGTQALWKRVDDALRDVLDRSTLRDLILEAESGDHARLLQLT</sequence>
<dbReference type="Gene3D" id="1.10.10.10">
    <property type="entry name" value="Winged helix-like DNA-binding domain superfamily/Winged helix DNA-binding domain"/>
    <property type="match status" value="1"/>
</dbReference>
<dbReference type="SUPFAM" id="SSF46785">
    <property type="entry name" value="Winged helix' DNA-binding domain"/>
    <property type="match status" value="1"/>
</dbReference>
<proteinExistence type="predicted"/>
<keyword evidence="3" id="KW-1185">Reference proteome</keyword>
<organism evidence="2 3">
    <name type="scientific">Deinococcus depolymerans</name>
    <dbReference type="NCBI Taxonomy" id="392408"/>
    <lineage>
        <taxon>Bacteria</taxon>
        <taxon>Thermotogati</taxon>
        <taxon>Deinococcota</taxon>
        <taxon>Deinococci</taxon>
        <taxon>Deinococcales</taxon>
        <taxon>Deinococcaceae</taxon>
        <taxon>Deinococcus</taxon>
    </lineage>
</organism>
<accession>A0ABP3MAI8</accession>
<reference evidence="3" key="1">
    <citation type="journal article" date="2019" name="Int. J. Syst. Evol. Microbiol.">
        <title>The Global Catalogue of Microorganisms (GCM) 10K type strain sequencing project: providing services to taxonomists for standard genome sequencing and annotation.</title>
        <authorList>
            <consortium name="The Broad Institute Genomics Platform"/>
            <consortium name="The Broad Institute Genome Sequencing Center for Infectious Disease"/>
            <person name="Wu L."/>
            <person name="Ma J."/>
        </authorList>
    </citation>
    <scope>NUCLEOTIDE SEQUENCE [LARGE SCALE GENOMIC DNA]</scope>
    <source>
        <strain evidence="3">JCM 14368</strain>
    </source>
</reference>
<comment type="caution">
    <text evidence="2">The sequence shown here is derived from an EMBL/GenBank/DDBJ whole genome shotgun (WGS) entry which is preliminary data.</text>
</comment>
<dbReference type="InterPro" id="IPR000944">
    <property type="entry name" value="Tscrpt_reg_Rrf2"/>
</dbReference>
<dbReference type="EMBL" id="BAAADB010000021">
    <property type="protein sequence ID" value="GAA0514603.1"/>
    <property type="molecule type" value="Genomic_DNA"/>
</dbReference>
<dbReference type="NCBIfam" id="TIGR00738">
    <property type="entry name" value="rrf2_super"/>
    <property type="match status" value="1"/>
</dbReference>
<dbReference type="Pfam" id="PF02082">
    <property type="entry name" value="Rrf2"/>
    <property type="match status" value="1"/>
</dbReference>
<gene>
    <name evidence="2" type="ORF">GCM10008937_22900</name>
</gene>
<dbReference type="PANTHER" id="PTHR33221:SF5">
    <property type="entry name" value="HTH-TYPE TRANSCRIPTIONAL REGULATOR ISCR"/>
    <property type="match status" value="1"/>
</dbReference>
<evidence type="ECO:0000256" key="1">
    <source>
        <dbReference type="ARBA" id="ARBA00023125"/>
    </source>
</evidence>
<evidence type="ECO:0000313" key="2">
    <source>
        <dbReference type="EMBL" id="GAA0514603.1"/>
    </source>
</evidence>
<dbReference type="RefSeq" id="WP_343758929.1">
    <property type="nucleotide sequence ID" value="NZ_BAAADB010000021.1"/>
</dbReference>
<name>A0ABP3MAI8_9DEIO</name>
<protein>
    <submittedName>
        <fullName evidence="2">RrF2 family transcriptional regulator</fullName>
    </submittedName>
</protein>
<dbReference type="InterPro" id="IPR036390">
    <property type="entry name" value="WH_DNA-bd_sf"/>
</dbReference>
<dbReference type="Proteomes" id="UP001500191">
    <property type="component" value="Unassembled WGS sequence"/>
</dbReference>
<dbReference type="PANTHER" id="PTHR33221">
    <property type="entry name" value="WINGED HELIX-TURN-HELIX TRANSCRIPTIONAL REGULATOR, RRF2 FAMILY"/>
    <property type="match status" value="1"/>
</dbReference>